<dbReference type="EMBL" id="JAVFWL010000006">
    <property type="protein sequence ID" value="KAK6762424.1"/>
    <property type="molecule type" value="Genomic_DNA"/>
</dbReference>
<proteinExistence type="predicted"/>
<gene>
    <name evidence="1" type="primary">Necator_chrX.g23389</name>
    <name evidence="1" type="ORF">RB195_023226</name>
</gene>
<evidence type="ECO:0000313" key="1">
    <source>
        <dbReference type="EMBL" id="KAK6762424.1"/>
    </source>
</evidence>
<dbReference type="InterPro" id="IPR008042">
    <property type="entry name" value="Retrotrans_Pao"/>
</dbReference>
<protein>
    <recommendedName>
        <fullName evidence="3">RNase H type-1 domain-containing protein</fullName>
    </recommendedName>
</protein>
<evidence type="ECO:0000313" key="2">
    <source>
        <dbReference type="Proteomes" id="UP001303046"/>
    </source>
</evidence>
<dbReference type="Proteomes" id="UP001303046">
    <property type="component" value="Unassembled WGS sequence"/>
</dbReference>
<sequence length="246" mass="27949">MCCDASKMAISACAYLKCENTNEITSLISGKSKLTPKKIQKTIPCLELLAILIGLRMAKTILDSINAEIVCVKVASDSEIAKLKALTKLNQQSWLIRCIDSLGSYESYEEMEDNKHVNVESTNRSAKSSPSIADLARFSRYRTALRTFSVVGKLLSKWVKRCNYTKSTSITLNVLSLYTTADITTANDMDTFEKLILAAIHENSNVRKLQKKKKDFRYKRLLETMKVSFDTRHVFKTPIYRMTQKY</sequence>
<comment type="caution">
    <text evidence="1">The sequence shown here is derived from an EMBL/GenBank/DDBJ whole genome shotgun (WGS) entry which is preliminary data.</text>
</comment>
<name>A0ABR1EIB4_NECAM</name>
<accession>A0ABR1EIB4</accession>
<reference evidence="1 2" key="1">
    <citation type="submission" date="2023-08" db="EMBL/GenBank/DDBJ databases">
        <title>A Necator americanus chromosomal reference genome.</title>
        <authorList>
            <person name="Ilik V."/>
            <person name="Petrzelkova K.J."/>
            <person name="Pardy F."/>
            <person name="Fuh T."/>
            <person name="Niatou-Singa F.S."/>
            <person name="Gouil Q."/>
            <person name="Baker L."/>
            <person name="Ritchie M.E."/>
            <person name="Jex A.R."/>
            <person name="Gazzola D."/>
            <person name="Li H."/>
            <person name="Toshio Fujiwara R."/>
            <person name="Zhan B."/>
            <person name="Aroian R.V."/>
            <person name="Pafco B."/>
            <person name="Schwarz E.M."/>
        </authorList>
    </citation>
    <scope>NUCLEOTIDE SEQUENCE [LARGE SCALE GENOMIC DNA]</scope>
    <source>
        <strain evidence="1 2">Aroian</strain>
        <tissue evidence="1">Whole animal</tissue>
    </source>
</reference>
<dbReference type="Pfam" id="PF05380">
    <property type="entry name" value="Peptidase_A17"/>
    <property type="match status" value="1"/>
</dbReference>
<keyword evidence="2" id="KW-1185">Reference proteome</keyword>
<organism evidence="1 2">
    <name type="scientific">Necator americanus</name>
    <name type="common">Human hookworm</name>
    <dbReference type="NCBI Taxonomy" id="51031"/>
    <lineage>
        <taxon>Eukaryota</taxon>
        <taxon>Metazoa</taxon>
        <taxon>Ecdysozoa</taxon>
        <taxon>Nematoda</taxon>
        <taxon>Chromadorea</taxon>
        <taxon>Rhabditida</taxon>
        <taxon>Rhabditina</taxon>
        <taxon>Rhabditomorpha</taxon>
        <taxon>Strongyloidea</taxon>
        <taxon>Ancylostomatidae</taxon>
        <taxon>Bunostominae</taxon>
        <taxon>Necator</taxon>
    </lineage>
</organism>
<evidence type="ECO:0008006" key="3">
    <source>
        <dbReference type="Google" id="ProtNLM"/>
    </source>
</evidence>